<dbReference type="Pfam" id="PF06487">
    <property type="entry name" value="SAP18"/>
    <property type="match status" value="1"/>
</dbReference>
<gene>
    <name evidence="3" type="ORF">C6P46_000470</name>
</gene>
<feature type="compositionally biased region" description="Basic and acidic residues" evidence="2">
    <location>
        <begin position="327"/>
        <end position="338"/>
    </location>
</feature>
<dbReference type="InterPro" id="IPR042534">
    <property type="entry name" value="SAP18_sf"/>
</dbReference>
<dbReference type="GO" id="GO:0005634">
    <property type="term" value="C:nucleus"/>
    <property type="evidence" value="ECO:0007669"/>
    <property type="project" value="TreeGrafter"/>
</dbReference>
<feature type="compositionally biased region" description="Low complexity" evidence="2">
    <location>
        <begin position="292"/>
        <end position="302"/>
    </location>
</feature>
<keyword evidence="4" id="KW-1185">Reference proteome</keyword>
<protein>
    <recommendedName>
        <fullName evidence="5">Histone deacetylase complex subunit SAP18</fullName>
    </recommendedName>
</protein>
<sequence>MHRYAQSQQPPRAARPPRVDRVKTCPSLLRVFVKAGSHHADSDFSTHQLPTRDEHQVYTWRDSTVREILNLVRDADPALRATTLPLARYSVRVVYWDANADRYTSQEIAVVQNRDLLQPPVSGSGGGAHRQGPSPGSANPRLDRTLADAKLVVGDFLDIAYIAPDTVTSAAAPPMAGPSAGHIGSRAGPPPVAPGLGANGHVFGRRDASTWGASAGGRPQQAPSAGGARAPLPRSGPNQWGAAGQRAHPGGPPRHGPPQDQGWGPRRSSTTGGRSFEDRDRPPPPRRRESSRSPSPVRNVRNGYDRPPHHRRSPSPARRSASPPPRRRIDDTDVSMRD</sequence>
<feature type="region of interest" description="Disordered" evidence="2">
    <location>
        <begin position="117"/>
        <end position="142"/>
    </location>
</feature>
<dbReference type="Gene3D" id="3.10.20.550">
    <property type="entry name" value="ASAP complex, SAP18 subunit"/>
    <property type="match status" value="1"/>
</dbReference>
<dbReference type="AlphaFoldDB" id="A0A9P6VVE8"/>
<reference evidence="3 4" key="1">
    <citation type="submission" date="2020-11" db="EMBL/GenBank/DDBJ databases">
        <title>Kefir isolates.</title>
        <authorList>
            <person name="Marcisauskas S."/>
            <person name="Kim Y."/>
            <person name="Blasche S."/>
        </authorList>
    </citation>
    <scope>NUCLEOTIDE SEQUENCE [LARGE SCALE GENOMIC DNA]</scope>
    <source>
        <strain evidence="3 4">KR</strain>
    </source>
</reference>
<evidence type="ECO:0000313" key="3">
    <source>
        <dbReference type="EMBL" id="KAG0656038.1"/>
    </source>
</evidence>
<proteinExistence type="inferred from homology"/>
<dbReference type="OrthoDB" id="440566at2759"/>
<dbReference type="Proteomes" id="UP000777482">
    <property type="component" value="Unassembled WGS sequence"/>
</dbReference>
<evidence type="ECO:0000256" key="1">
    <source>
        <dbReference type="ARBA" id="ARBA00009143"/>
    </source>
</evidence>
<feature type="compositionally biased region" description="Basic and acidic residues" evidence="2">
    <location>
        <begin position="275"/>
        <end position="291"/>
    </location>
</feature>
<evidence type="ECO:0008006" key="5">
    <source>
        <dbReference type="Google" id="ProtNLM"/>
    </source>
</evidence>
<comment type="caution">
    <text evidence="3">The sequence shown here is derived from an EMBL/GenBank/DDBJ whole genome shotgun (WGS) entry which is preliminary data.</text>
</comment>
<evidence type="ECO:0000313" key="4">
    <source>
        <dbReference type="Proteomes" id="UP000777482"/>
    </source>
</evidence>
<dbReference type="PANTHER" id="PTHR13082:SF0">
    <property type="entry name" value="HISTONE DEACETYLASE COMPLEX SUBUNIT SAP18"/>
    <property type="match status" value="1"/>
</dbReference>
<dbReference type="EMBL" id="PUHQ01000105">
    <property type="protein sequence ID" value="KAG0656038.1"/>
    <property type="molecule type" value="Genomic_DNA"/>
</dbReference>
<comment type="similarity">
    <text evidence="1">Belongs to the SAP18 family.</text>
</comment>
<organism evidence="3 4">
    <name type="scientific">Rhodotorula mucilaginosa</name>
    <name type="common">Yeast</name>
    <name type="synonym">Rhodotorula rubra</name>
    <dbReference type="NCBI Taxonomy" id="5537"/>
    <lineage>
        <taxon>Eukaryota</taxon>
        <taxon>Fungi</taxon>
        <taxon>Dikarya</taxon>
        <taxon>Basidiomycota</taxon>
        <taxon>Pucciniomycotina</taxon>
        <taxon>Microbotryomycetes</taxon>
        <taxon>Sporidiobolales</taxon>
        <taxon>Sporidiobolaceae</taxon>
        <taxon>Rhodotorula</taxon>
    </lineage>
</organism>
<dbReference type="InterPro" id="IPR010516">
    <property type="entry name" value="SAP18"/>
</dbReference>
<name>A0A9P6VVE8_RHOMI</name>
<accession>A0A9P6VVE8</accession>
<feature type="region of interest" description="Disordered" evidence="2">
    <location>
        <begin position="173"/>
        <end position="338"/>
    </location>
</feature>
<evidence type="ECO:0000256" key="2">
    <source>
        <dbReference type="SAM" id="MobiDB-lite"/>
    </source>
</evidence>
<dbReference type="PANTHER" id="PTHR13082">
    <property type="entry name" value="SAP18"/>
    <property type="match status" value="1"/>
</dbReference>